<evidence type="ECO:0000256" key="1">
    <source>
        <dbReference type="SAM" id="MobiDB-lite"/>
    </source>
</evidence>
<gene>
    <name evidence="2" type="ORF">M436DRAFT_66391</name>
</gene>
<feature type="region of interest" description="Disordered" evidence="1">
    <location>
        <begin position="34"/>
        <end position="75"/>
    </location>
</feature>
<dbReference type="OrthoDB" id="3929871at2759"/>
<sequence>MDTSKKEQDDDASMKDVGGDILVGSIDFAHRAHDEAMDLPTATSSNNDLEDNGRDARSGPANELTIGEQSNATHKSINPVTEVENIDMDIWDGTVGEDQEQPTPEDLITRLQDENLALKHQIAILKSHVEILKGEKTATARELRTIITNQHGALDNANNRITAAHNRNLGKQHQLDSLYATLTRQERQLNPLYAQLAQQEQHIIAQAAHINTINDLHDKQLRRIRLEVSKMVRSTEQRLERHASSARRFGGEMDRLIINVEDPEVTESEDEAAADEGGERQEVEVIDLIDEDDDDEAQLADGVQSTAIEQPVEVQQLDYEE</sequence>
<evidence type="ECO:0000313" key="2">
    <source>
        <dbReference type="EMBL" id="KEQ70483.1"/>
    </source>
</evidence>
<proteinExistence type="predicted"/>
<dbReference type="GeneID" id="25414044"/>
<dbReference type="RefSeq" id="XP_013424656.1">
    <property type="nucleotide sequence ID" value="XM_013569202.1"/>
</dbReference>
<accession>A0A074WBZ9</accession>
<evidence type="ECO:0000313" key="3">
    <source>
        <dbReference type="Proteomes" id="UP000027730"/>
    </source>
</evidence>
<protein>
    <submittedName>
        <fullName evidence="2">Uncharacterized protein</fullName>
    </submittedName>
</protein>
<reference evidence="2 3" key="1">
    <citation type="journal article" date="2014" name="BMC Genomics">
        <title>Genome sequencing of four Aureobasidium pullulans varieties: biotechnological potential, stress tolerance, and description of new species.</title>
        <authorList>
            <person name="Gostin Ar C."/>
            <person name="Ohm R.A."/>
            <person name="Kogej T."/>
            <person name="Sonjak S."/>
            <person name="Turk M."/>
            <person name="Zajc J."/>
            <person name="Zalar P."/>
            <person name="Grube M."/>
            <person name="Sun H."/>
            <person name="Han J."/>
            <person name="Sharma A."/>
            <person name="Chiniquy J."/>
            <person name="Ngan C.Y."/>
            <person name="Lipzen A."/>
            <person name="Barry K."/>
            <person name="Grigoriev I.V."/>
            <person name="Gunde-Cimerman N."/>
        </authorList>
    </citation>
    <scope>NUCLEOTIDE SEQUENCE [LARGE SCALE GENOMIC DNA]</scope>
    <source>
        <strain evidence="2 3">CBS 147.97</strain>
    </source>
</reference>
<dbReference type="EMBL" id="KL584717">
    <property type="protein sequence ID" value="KEQ70483.1"/>
    <property type="molecule type" value="Genomic_DNA"/>
</dbReference>
<name>A0A074WBZ9_9PEZI</name>
<feature type="region of interest" description="Disordered" evidence="1">
    <location>
        <begin position="262"/>
        <end position="281"/>
    </location>
</feature>
<feature type="compositionally biased region" description="Acidic residues" evidence="1">
    <location>
        <begin position="262"/>
        <end position="276"/>
    </location>
</feature>
<dbReference type="AlphaFoldDB" id="A0A074WBZ9"/>
<dbReference type="HOGENOM" id="CLU_865942_0_0_1"/>
<keyword evidence="3" id="KW-1185">Reference proteome</keyword>
<organism evidence="2 3">
    <name type="scientific">Aureobasidium namibiae CBS 147.97</name>
    <dbReference type="NCBI Taxonomy" id="1043004"/>
    <lineage>
        <taxon>Eukaryota</taxon>
        <taxon>Fungi</taxon>
        <taxon>Dikarya</taxon>
        <taxon>Ascomycota</taxon>
        <taxon>Pezizomycotina</taxon>
        <taxon>Dothideomycetes</taxon>
        <taxon>Dothideomycetidae</taxon>
        <taxon>Dothideales</taxon>
        <taxon>Saccotheciaceae</taxon>
        <taxon>Aureobasidium</taxon>
    </lineage>
</organism>
<dbReference type="Proteomes" id="UP000027730">
    <property type="component" value="Unassembled WGS sequence"/>
</dbReference>